<feature type="domain" description="YhcG N-terminal" evidence="2">
    <location>
        <begin position="30"/>
        <end position="197"/>
    </location>
</feature>
<dbReference type="GO" id="GO:0003676">
    <property type="term" value="F:nucleic acid binding"/>
    <property type="evidence" value="ECO:0007669"/>
    <property type="project" value="InterPro"/>
</dbReference>
<reference evidence="4" key="1">
    <citation type="submission" date="2019-02" db="EMBL/GenBank/DDBJ databases">
        <title>Isolation and identification of novel species under the genus Muribaculum.</title>
        <authorList>
            <person name="Miyake S."/>
            <person name="Ding Y."/>
            <person name="Low A."/>
            <person name="Soh M."/>
            <person name="Seedorf H."/>
        </authorList>
    </citation>
    <scope>NUCLEOTIDE SEQUENCE [LARGE SCALE GENOMIC DNA]</scope>
    <source>
        <strain evidence="4">H5</strain>
    </source>
</reference>
<name>A0A4P7W4Y5_9BACT</name>
<dbReference type="REBASE" id="311045">
    <property type="entry name" value="S.MspH5ORF12185P"/>
</dbReference>
<dbReference type="EMBL" id="CP039396">
    <property type="protein sequence ID" value="QCD42972.1"/>
    <property type="molecule type" value="Genomic_DNA"/>
</dbReference>
<evidence type="ECO:0000259" key="1">
    <source>
        <dbReference type="Pfam" id="PF06250"/>
    </source>
</evidence>
<dbReference type="InterPro" id="IPR009362">
    <property type="entry name" value="YhcG_C"/>
</dbReference>
<dbReference type="InterPro" id="IPR011856">
    <property type="entry name" value="tRNA_endonuc-like_dom_sf"/>
</dbReference>
<organism evidence="3 4">
    <name type="scientific">Duncaniella dubosii</name>
    <dbReference type="NCBI Taxonomy" id="2518971"/>
    <lineage>
        <taxon>Bacteria</taxon>
        <taxon>Pseudomonadati</taxon>
        <taxon>Bacteroidota</taxon>
        <taxon>Bacteroidia</taxon>
        <taxon>Bacteroidales</taxon>
        <taxon>Muribaculaceae</taxon>
        <taxon>Duncaniella</taxon>
    </lineage>
</organism>
<dbReference type="Pfam" id="PF17761">
    <property type="entry name" value="DUF1016_N"/>
    <property type="match status" value="1"/>
</dbReference>
<dbReference type="PANTHER" id="PTHR30547">
    <property type="entry name" value="UNCHARACTERIZED PROTEIN YHCG-RELATED"/>
    <property type="match status" value="1"/>
</dbReference>
<dbReference type="InterPro" id="IPR041527">
    <property type="entry name" value="YhcG_N"/>
</dbReference>
<dbReference type="Gene3D" id="3.40.1350.10">
    <property type="match status" value="1"/>
</dbReference>
<evidence type="ECO:0000313" key="4">
    <source>
        <dbReference type="Proteomes" id="UP000297149"/>
    </source>
</evidence>
<dbReference type="AlphaFoldDB" id="A0A4P7W4Y5"/>
<feature type="domain" description="YhcG PDDEXK nuclease" evidence="1">
    <location>
        <begin position="219"/>
        <end position="367"/>
    </location>
</feature>
<sequence>MTDIIPNNEPHIVRVKDFKIDADYAAWLSEIKRRYHSAQIKAAVKVNTEKLAFNWSVGRDLVMRKAEETWGSGVVEQLSFDLQEAFPHDKGFGSRNLWNMKKWYLFFSSLEATEKLHQAGAELQQANIQNIIKLYQIGAEIDSDFPLVLGLVPWRHQVNIITKCKSADEAVFYLKECILNGWTRQTLDNSLKANLYKTHGNAISNFPQYLPEAQSRMAQEITKDNYDFGFVTVPADYKEEQLEAALEQNITRFLLELGTGFAFVGRQKELIVGGRTRRIDMLFYHIRLKAYVVVELKVKPFDPEYAGKLNYYVNAVDELLKGTDDNPTIGLLICSDKDETDVRWAFKGIQTPMGVASYDNVQIASPSNLLPSAEELQARVRLVEEELNKSND</sequence>
<dbReference type="Proteomes" id="UP000297149">
    <property type="component" value="Chromosome"/>
</dbReference>
<keyword evidence="4" id="KW-1185">Reference proteome</keyword>
<accession>A0A4P7W4Y5</accession>
<dbReference type="Pfam" id="PF06250">
    <property type="entry name" value="YhcG_C"/>
    <property type="match status" value="1"/>
</dbReference>
<dbReference type="PANTHER" id="PTHR30547:SF0">
    <property type="entry name" value="BLR8175 PROTEIN"/>
    <property type="match status" value="1"/>
</dbReference>
<protein>
    <submittedName>
        <fullName evidence="3">DUF1016 domain-containing protein</fullName>
    </submittedName>
</protein>
<dbReference type="RefSeq" id="WP_136416208.1">
    <property type="nucleotide sequence ID" value="NZ_CP039396.1"/>
</dbReference>
<gene>
    <name evidence="3" type="ORF">E7747_12170</name>
</gene>
<dbReference type="KEGG" id="ddb:E7747_12170"/>
<evidence type="ECO:0000313" key="3">
    <source>
        <dbReference type="EMBL" id="QCD42972.1"/>
    </source>
</evidence>
<dbReference type="InterPro" id="IPR053148">
    <property type="entry name" value="PD-DEXK-like_domain"/>
</dbReference>
<evidence type="ECO:0000259" key="2">
    <source>
        <dbReference type="Pfam" id="PF17761"/>
    </source>
</evidence>
<proteinExistence type="predicted"/>